<keyword evidence="4" id="KW-1185">Reference proteome</keyword>
<evidence type="ECO:0000313" key="4">
    <source>
        <dbReference type="Proteomes" id="UP001362999"/>
    </source>
</evidence>
<feature type="compositionally biased region" description="Polar residues" evidence="1">
    <location>
        <begin position="57"/>
        <end position="66"/>
    </location>
</feature>
<dbReference type="PANTHER" id="PTHR43328">
    <property type="entry name" value="ACETYLTRANSFERASE-RELATED"/>
    <property type="match status" value="1"/>
</dbReference>
<dbReference type="Proteomes" id="UP001362999">
    <property type="component" value="Unassembled WGS sequence"/>
</dbReference>
<sequence>MAEGWGRFVAPGERFTCGHCSEGQETRLKVKPGIESVNKKKRGSRLSGMLGNELGGNATTGEPNSTQRYFQSRTYPQRNSSLVQRRDRVHREALVSGGAALFFRSAKGSHEEARDDSTLRIENGCPVRYIREVKEDGTEVFLGDIWIDLAGQPWELEGSGKTSQSKPLRDPNDPDIWTVGDYLAPSHHGQGIMSDAFKTVLQQWAIPRMGVRRMAVTALDGNKGSVRVFEKLGFKFRETIEDALDVRGTKRGVHVLDWRLEE</sequence>
<reference evidence="3 4" key="1">
    <citation type="journal article" date="2024" name="J Genomics">
        <title>Draft genome sequencing and assembly of Favolaschia claudopus CIRM-BRFM 2984 isolated from oak limbs.</title>
        <authorList>
            <person name="Navarro D."/>
            <person name="Drula E."/>
            <person name="Chaduli D."/>
            <person name="Cazenave R."/>
            <person name="Ahrendt S."/>
            <person name="Wang J."/>
            <person name="Lipzen A."/>
            <person name="Daum C."/>
            <person name="Barry K."/>
            <person name="Grigoriev I.V."/>
            <person name="Favel A."/>
            <person name="Rosso M.N."/>
            <person name="Martin F."/>
        </authorList>
    </citation>
    <scope>NUCLEOTIDE SEQUENCE [LARGE SCALE GENOMIC DNA]</scope>
    <source>
        <strain evidence="3 4">CIRM-BRFM 2984</strain>
    </source>
</reference>
<organism evidence="3 4">
    <name type="scientific">Favolaschia claudopus</name>
    <dbReference type="NCBI Taxonomy" id="2862362"/>
    <lineage>
        <taxon>Eukaryota</taxon>
        <taxon>Fungi</taxon>
        <taxon>Dikarya</taxon>
        <taxon>Basidiomycota</taxon>
        <taxon>Agaricomycotina</taxon>
        <taxon>Agaricomycetes</taxon>
        <taxon>Agaricomycetidae</taxon>
        <taxon>Agaricales</taxon>
        <taxon>Marasmiineae</taxon>
        <taxon>Mycenaceae</taxon>
        <taxon>Favolaschia</taxon>
    </lineage>
</organism>
<dbReference type="InterPro" id="IPR000182">
    <property type="entry name" value="GNAT_dom"/>
</dbReference>
<dbReference type="Gene3D" id="3.40.630.30">
    <property type="match status" value="1"/>
</dbReference>
<evidence type="ECO:0000256" key="1">
    <source>
        <dbReference type="SAM" id="MobiDB-lite"/>
    </source>
</evidence>
<protein>
    <recommendedName>
        <fullName evidence="2">N-acetyltransferase domain-containing protein</fullName>
    </recommendedName>
</protein>
<name>A0AAW0EDK3_9AGAR</name>
<dbReference type="AlphaFoldDB" id="A0AAW0EDK3"/>
<dbReference type="InterPro" id="IPR016181">
    <property type="entry name" value="Acyl_CoA_acyltransferase"/>
</dbReference>
<evidence type="ECO:0000259" key="2">
    <source>
        <dbReference type="Pfam" id="PF13302"/>
    </source>
</evidence>
<comment type="caution">
    <text evidence="3">The sequence shown here is derived from an EMBL/GenBank/DDBJ whole genome shotgun (WGS) entry which is preliminary data.</text>
</comment>
<proteinExistence type="predicted"/>
<feature type="region of interest" description="Disordered" evidence="1">
    <location>
        <begin position="39"/>
        <end position="66"/>
    </location>
</feature>
<dbReference type="Pfam" id="PF13302">
    <property type="entry name" value="Acetyltransf_3"/>
    <property type="match status" value="1"/>
</dbReference>
<dbReference type="GO" id="GO:0016747">
    <property type="term" value="F:acyltransferase activity, transferring groups other than amino-acyl groups"/>
    <property type="evidence" value="ECO:0007669"/>
    <property type="project" value="InterPro"/>
</dbReference>
<feature type="domain" description="N-acetyltransferase" evidence="2">
    <location>
        <begin position="171"/>
        <end position="235"/>
    </location>
</feature>
<dbReference type="EMBL" id="JAWWNJ010000001">
    <property type="protein sequence ID" value="KAK7063727.1"/>
    <property type="molecule type" value="Genomic_DNA"/>
</dbReference>
<dbReference type="SUPFAM" id="SSF55729">
    <property type="entry name" value="Acyl-CoA N-acyltransferases (Nat)"/>
    <property type="match status" value="1"/>
</dbReference>
<gene>
    <name evidence="3" type="ORF">R3P38DRAFT_2756586</name>
</gene>
<accession>A0AAW0EDK3</accession>
<dbReference type="PANTHER" id="PTHR43328:SF1">
    <property type="entry name" value="N-ACETYLTRANSFERASE DOMAIN-CONTAINING PROTEIN"/>
    <property type="match status" value="1"/>
</dbReference>
<evidence type="ECO:0000313" key="3">
    <source>
        <dbReference type="EMBL" id="KAK7063727.1"/>
    </source>
</evidence>